<keyword evidence="7" id="KW-0677">Repeat</keyword>
<reference evidence="18" key="2">
    <citation type="journal article" date="2015" name="Data Brief">
        <title>Shoot transcriptome of the giant reed, Arundo donax.</title>
        <authorList>
            <person name="Barrero R.A."/>
            <person name="Guerrero F.D."/>
            <person name="Moolhuijzen P."/>
            <person name="Goolsby J.A."/>
            <person name="Tidwell J."/>
            <person name="Bellgard S.E."/>
            <person name="Bellgard M.I."/>
        </authorList>
    </citation>
    <scope>NUCLEOTIDE SEQUENCE</scope>
    <source>
        <tissue evidence="18">Shoot tissue taken approximately 20 cm above the soil surface</tissue>
    </source>
</reference>
<feature type="domain" description="Protein kinase" evidence="17">
    <location>
        <begin position="1"/>
        <end position="199"/>
    </location>
</feature>
<keyword evidence="13" id="KW-0675">Receptor</keyword>
<sequence length="199" mass="22609">MENGSLDYWLHERSDAGYMLKWESRLRIAQGSARGLAYLHKDCEPNIIHRDVKSSNILLNENFEACLSDFGLARLIQPYDTHVTTDLVGTLGYIPPEYSQSVIATTKGDVFSFGVVLLELLTGKRPVDVSKSKGSRDLISWVLQMKSEKKEEQIFDRLIWSKANERQLFSVLETACKCISADPRQRPSIEQVVQWLDSA</sequence>
<comment type="subcellular location">
    <subcellularLocation>
        <location evidence="1">Membrane</location>
    </subcellularLocation>
</comment>
<evidence type="ECO:0000256" key="11">
    <source>
        <dbReference type="ARBA" id="ARBA00022989"/>
    </source>
</evidence>
<dbReference type="PROSITE" id="PS50011">
    <property type="entry name" value="PROTEIN_KINASE_DOM"/>
    <property type="match status" value="1"/>
</dbReference>
<dbReference type="Gene3D" id="1.10.510.10">
    <property type="entry name" value="Transferase(Phosphotransferase) domain 1"/>
    <property type="match status" value="1"/>
</dbReference>
<dbReference type="EC" id="2.7.11.1" evidence="2"/>
<keyword evidence="3" id="KW-0723">Serine/threonine-protein kinase</keyword>
<keyword evidence="11" id="KW-1133">Transmembrane helix</keyword>
<dbReference type="AlphaFoldDB" id="A0A0A9D346"/>
<keyword evidence="12" id="KW-0472">Membrane</keyword>
<evidence type="ECO:0000256" key="4">
    <source>
        <dbReference type="ARBA" id="ARBA00022614"/>
    </source>
</evidence>
<evidence type="ECO:0000256" key="7">
    <source>
        <dbReference type="ARBA" id="ARBA00022737"/>
    </source>
</evidence>
<evidence type="ECO:0000256" key="15">
    <source>
        <dbReference type="ARBA" id="ARBA00047899"/>
    </source>
</evidence>
<evidence type="ECO:0000256" key="9">
    <source>
        <dbReference type="ARBA" id="ARBA00022777"/>
    </source>
</evidence>
<reference evidence="18" key="1">
    <citation type="submission" date="2014-09" db="EMBL/GenBank/DDBJ databases">
        <authorList>
            <person name="Magalhaes I.L.F."/>
            <person name="Oliveira U."/>
            <person name="Santos F.R."/>
            <person name="Vidigal T.H.D.A."/>
            <person name="Brescovit A.D."/>
            <person name="Santos A.J."/>
        </authorList>
    </citation>
    <scope>NUCLEOTIDE SEQUENCE</scope>
    <source>
        <tissue evidence="18">Shoot tissue taken approximately 20 cm above the soil surface</tissue>
    </source>
</reference>
<dbReference type="SUPFAM" id="SSF56112">
    <property type="entry name" value="Protein kinase-like (PK-like)"/>
    <property type="match status" value="1"/>
</dbReference>
<evidence type="ECO:0000313" key="18">
    <source>
        <dbReference type="EMBL" id="JAD81088.1"/>
    </source>
</evidence>
<keyword evidence="5" id="KW-0808">Transferase</keyword>
<dbReference type="PROSITE" id="PS00108">
    <property type="entry name" value="PROTEIN_KINASE_ST"/>
    <property type="match status" value="1"/>
</dbReference>
<evidence type="ECO:0000259" key="17">
    <source>
        <dbReference type="PROSITE" id="PS50011"/>
    </source>
</evidence>
<organism evidence="18">
    <name type="scientific">Arundo donax</name>
    <name type="common">Giant reed</name>
    <name type="synonym">Donax arundinaceus</name>
    <dbReference type="NCBI Taxonomy" id="35708"/>
    <lineage>
        <taxon>Eukaryota</taxon>
        <taxon>Viridiplantae</taxon>
        <taxon>Streptophyta</taxon>
        <taxon>Embryophyta</taxon>
        <taxon>Tracheophyta</taxon>
        <taxon>Spermatophyta</taxon>
        <taxon>Magnoliopsida</taxon>
        <taxon>Liliopsida</taxon>
        <taxon>Poales</taxon>
        <taxon>Poaceae</taxon>
        <taxon>PACMAD clade</taxon>
        <taxon>Arundinoideae</taxon>
        <taxon>Arundineae</taxon>
        <taxon>Arundo</taxon>
    </lineage>
</organism>
<keyword evidence="14" id="KW-0325">Glycoprotein</keyword>
<evidence type="ECO:0000256" key="10">
    <source>
        <dbReference type="ARBA" id="ARBA00022840"/>
    </source>
</evidence>
<keyword evidence="8" id="KW-0547">Nucleotide-binding</keyword>
<dbReference type="PANTHER" id="PTHR48055:SF49">
    <property type="entry name" value="PHYTOSULFOKINE RECEPTOR 2"/>
    <property type="match status" value="1"/>
</dbReference>
<keyword evidence="4" id="KW-0433">Leucine-rich repeat</keyword>
<dbReference type="Pfam" id="PF00069">
    <property type="entry name" value="Pkinase"/>
    <property type="match status" value="1"/>
</dbReference>
<comment type="catalytic activity">
    <reaction evidence="15">
        <text>L-threonyl-[protein] + ATP = O-phospho-L-threonyl-[protein] + ADP + H(+)</text>
        <dbReference type="Rhea" id="RHEA:46608"/>
        <dbReference type="Rhea" id="RHEA-COMP:11060"/>
        <dbReference type="Rhea" id="RHEA-COMP:11605"/>
        <dbReference type="ChEBI" id="CHEBI:15378"/>
        <dbReference type="ChEBI" id="CHEBI:30013"/>
        <dbReference type="ChEBI" id="CHEBI:30616"/>
        <dbReference type="ChEBI" id="CHEBI:61977"/>
        <dbReference type="ChEBI" id="CHEBI:456216"/>
        <dbReference type="EC" id="2.7.11.1"/>
    </reaction>
</comment>
<dbReference type="GO" id="GO:0016020">
    <property type="term" value="C:membrane"/>
    <property type="evidence" value="ECO:0007669"/>
    <property type="project" value="UniProtKB-SubCell"/>
</dbReference>
<dbReference type="InterPro" id="IPR011009">
    <property type="entry name" value="Kinase-like_dom_sf"/>
</dbReference>
<keyword evidence="6" id="KW-0812">Transmembrane</keyword>
<evidence type="ECO:0000256" key="13">
    <source>
        <dbReference type="ARBA" id="ARBA00023170"/>
    </source>
</evidence>
<dbReference type="FunFam" id="1.10.510.10:FF:000309">
    <property type="entry name" value="Leucine-rich repeat receptor-like protein kinase"/>
    <property type="match status" value="1"/>
</dbReference>
<evidence type="ECO:0000256" key="2">
    <source>
        <dbReference type="ARBA" id="ARBA00012513"/>
    </source>
</evidence>
<proteinExistence type="predicted"/>
<dbReference type="GO" id="GO:0004674">
    <property type="term" value="F:protein serine/threonine kinase activity"/>
    <property type="evidence" value="ECO:0007669"/>
    <property type="project" value="UniProtKB-KW"/>
</dbReference>
<evidence type="ECO:0000256" key="6">
    <source>
        <dbReference type="ARBA" id="ARBA00022692"/>
    </source>
</evidence>
<evidence type="ECO:0000256" key="14">
    <source>
        <dbReference type="ARBA" id="ARBA00023180"/>
    </source>
</evidence>
<keyword evidence="10" id="KW-0067">ATP-binding</keyword>
<name>A0A0A9D346_ARUDO</name>
<evidence type="ECO:0000256" key="8">
    <source>
        <dbReference type="ARBA" id="ARBA00022741"/>
    </source>
</evidence>
<dbReference type="EMBL" id="GBRH01216807">
    <property type="protein sequence ID" value="JAD81088.1"/>
    <property type="molecule type" value="Transcribed_RNA"/>
</dbReference>
<evidence type="ECO:0000256" key="16">
    <source>
        <dbReference type="ARBA" id="ARBA00048679"/>
    </source>
</evidence>
<dbReference type="PANTHER" id="PTHR48055">
    <property type="entry name" value="LEUCINE-RICH REPEAT RECEPTOR PROTEIN KINASE EMS1"/>
    <property type="match status" value="1"/>
</dbReference>
<evidence type="ECO:0000256" key="5">
    <source>
        <dbReference type="ARBA" id="ARBA00022679"/>
    </source>
</evidence>
<protein>
    <recommendedName>
        <fullName evidence="2">non-specific serine/threonine protein kinase</fullName>
        <ecNumber evidence="2">2.7.11.1</ecNumber>
    </recommendedName>
</protein>
<keyword evidence="9" id="KW-0418">Kinase</keyword>
<comment type="catalytic activity">
    <reaction evidence="16">
        <text>L-seryl-[protein] + ATP = O-phospho-L-seryl-[protein] + ADP + H(+)</text>
        <dbReference type="Rhea" id="RHEA:17989"/>
        <dbReference type="Rhea" id="RHEA-COMP:9863"/>
        <dbReference type="Rhea" id="RHEA-COMP:11604"/>
        <dbReference type="ChEBI" id="CHEBI:15378"/>
        <dbReference type="ChEBI" id="CHEBI:29999"/>
        <dbReference type="ChEBI" id="CHEBI:30616"/>
        <dbReference type="ChEBI" id="CHEBI:83421"/>
        <dbReference type="ChEBI" id="CHEBI:456216"/>
        <dbReference type="EC" id="2.7.11.1"/>
    </reaction>
</comment>
<dbReference type="InterPro" id="IPR008271">
    <property type="entry name" value="Ser/Thr_kinase_AS"/>
</dbReference>
<evidence type="ECO:0000256" key="3">
    <source>
        <dbReference type="ARBA" id="ARBA00022527"/>
    </source>
</evidence>
<dbReference type="InterPro" id="IPR000719">
    <property type="entry name" value="Prot_kinase_dom"/>
</dbReference>
<evidence type="ECO:0000256" key="12">
    <source>
        <dbReference type="ARBA" id="ARBA00023136"/>
    </source>
</evidence>
<evidence type="ECO:0000256" key="1">
    <source>
        <dbReference type="ARBA" id="ARBA00004370"/>
    </source>
</evidence>
<dbReference type="SMART" id="SM00220">
    <property type="entry name" value="S_TKc"/>
    <property type="match status" value="1"/>
</dbReference>
<dbReference type="InterPro" id="IPR051564">
    <property type="entry name" value="LRR_receptor-like_kinase"/>
</dbReference>
<dbReference type="GO" id="GO:0005524">
    <property type="term" value="F:ATP binding"/>
    <property type="evidence" value="ECO:0007669"/>
    <property type="project" value="UniProtKB-KW"/>
</dbReference>
<accession>A0A0A9D346</accession>